<dbReference type="Proteomes" id="UP000011014">
    <property type="component" value="Unassembled WGS sequence"/>
</dbReference>
<gene>
    <name evidence="2" type="ORF">GSOID_T00028145001</name>
</gene>
<dbReference type="EMBL" id="FN658360">
    <property type="protein sequence ID" value="CBY43537.1"/>
    <property type="molecule type" value="Genomic_DNA"/>
</dbReference>
<feature type="region of interest" description="Disordered" evidence="1">
    <location>
        <begin position="166"/>
        <end position="187"/>
    </location>
</feature>
<organism evidence="2">
    <name type="scientific">Oikopleura dioica</name>
    <name type="common">Tunicate</name>
    <dbReference type="NCBI Taxonomy" id="34765"/>
    <lineage>
        <taxon>Eukaryota</taxon>
        <taxon>Metazoa</taxon>
        <taxon>Chordata</taxon>
        <taxon>Tunicata</taxon>
        <taxon>Appendicularia</taxon>
        <taxon>Copelata</taxon>
        <taxon>Oikopleuridae</taxon>
        <taxon>Oikopleura</taxon>
    </lineage>
</organism>
<protein>
    <submittedName>
        <fullName evidence="2">Uncharacterized protein</fullName>
    </submittedName>
</protein>
<feature type="compositionally biased region" description="Basic and acidic residues" evidence="1">
    <location>
        <begin position="22"/>
        <end position="35"/>
    </location>
</feature>
<proteinExistence type="predicted"/>
<evidence type="ECO:0000256" key="1">
    <source>
        <dbReference type="SAM" id="MobiDB-lite"/>
    </source>
</evidence>
<reference evidence="2" key="1">
    <citation type="journal article" date="2010" name="Science">
        <title>Plasticity of animal genome architecture unmasked by rapid evolution of a pelagic tunicate.</title>
        <authorList>
            <person name="Denoeud F."/>
            <person name="Henriet S."/>
            <person name="Mungpakdee S."/>
            <person name="Aury J.M."/>
            <person name="Da Silva C."/>
            <person name="Brinkmann H."/>
            <person name="Mikhaleva J."/>
            <person name="Olsen L.C."/>
            <person name="Jubin C."/>
            <person name="Canestro C."/>
            <person name="Bouquet J.M."/>
            <person name="Danks G."/>
            <person name="Poulain J."/>
            <person name="Campsteijn C."/>
            <person name="Adamski M."/>
            <person name="Cross I."/>
            <person name="Yadetie F."/>
            <person name="Muffato M."/>
            <person name="Louis A."/>
            <person name="Butcher S."/>
            <person name="Tsagkogeorga G."/>
            <person name="Konrad A."/>
            <person name="Singh S."/>
            <person name="Jensen M.F."/>
            <person name="Cong E.H."/>
            <person name="Eikeseth-Otteraa H."/>
            <person name="Noel B."/>
            <person name="Anthouard V."/>
            <person name="Porcel B.M."/>
            <person name="Kachouri-Lafond R."/>
            <person name="Nishino A."/>
            <person name="Ugolini M."/>
            <person name="Chourrout P."/>
            <person name="Nishida H."/>
            <person name="Aasland R."/>
            <person name="Huzurbazar S."/>
            <person name="Westhof E."/>
            <person name="Delsuc F."/>
            <person name="Lehrach H."/>
            <person name="Reinhardt R."/>
            <person name="Weissenbach J."/>
            <person name="Roy S.W."/>
            <person name="Artiguenave F."/>
            <person name="Postlethwait J.H."/>
            <person name="Manak J.R."/>
            <person name="Thompson E.M."/>
            <person name="Jaillon O."/>
            <person name="Du Pasquier L."/>
            <person name="Boudinot P."/>
            <person name="Liberles D.A."/>
            <person name="Volff J.N."/>
            <person name="Philippe H."/>
            <person name="Lenhard B."/>
            <person name="Roest Crollius H."/>
            <person name="Wincker P."/>
            <person name="Chourrout D."/>
        </authorList>
    </citation>
    <scope>NUCLEOTIDE SEQUENCE [LARGE SCALE GENOMIC DNA]</scope>
</reference>
<name>E4Z759_OIKDI</name>
<dbReference type="AlphaFoldDB" id="E4Z759"/>
<accession>E4Z759</accession>
<sequence>MSEPVSGDSAAKLAEQPPEEQSEPKAEDGHERTDESANAQFTSEDEAWRSYLENPSMGLSIAANDEDTAGALATLYEYYKVPPDKRTKLGPASTIVEKRAPISRPIKGLKFQLSSNNTRHITLVKTEPPIVQQKIHVKKEPDEDFGRSSGISGVFAGQEITIGNFNSNTLVSRRSPDSTYSDSNTSK</sequence>
<feature type="non-terminal residue" evidence="2">
    <location>
        <position position="187"/>
    </location>
</feature>
<evidence type="ECO:0000313" key="2">
    <source>
        <dbReference type="EMBL" id="CBY43537.1"/>
    </source>
</evidence>
<feature type="region of interest" description="Disordered" evidence="1">
    <location>
        <begin position="1"/>
        <end position="49"/>
    </location>
</feature>